<dbReference type="AlphaFoldDB" id="A0A4Y2RT85"/>
<evidence type="ECO:0000313" key="2">
    <source>
        <dbReference type="EMBL" id="GBN78145.1"/>
    </source>
</evidence>
<keyword evidence="3" id="KW-1185">Reference proteome</keyword>
<accession>A0A4Y2RT85</accession>
<gene>
    <name evidence="2" type="ORF">AVEN_107094_1</name>
</gene>
<dbReference type="Proteomes" id="UP000499080">
    <property type="component" value="Unassembled WGS sequence"/>
</dbReference>
<sequence>MELVILNRAQTTKTSPELSRPPPNFCTTPEGGHSAPADLACTRPAITWFFGGSSHTPRSNPYHRTTAALKKYEK</sequence>
<organism evidence="2 3">
    <name type="scientific">Araneus ventricosus</name>
    <name type="common">Orbweaver spider</name>
    <name type="synonym">Epeira ventricosa</name>
    <dbReference type="NCBI Taxonomy" id="182803"/>
    <lineage>
        <taxon>Eukaryota</taxon>
        <taxon>Metazoa</taxon>
        <taxon>Ecdysozoa</taxon>
        <taxon>Arthropoda</taxon>
        <taxon>Chelicerata</taxon>
        <taxon>Arachnida</taxon>
        <taxon>Araneae</taxon>
        <taxon>Araneomorphae</taxon>
        <taxon>Entelegynae</taxon>
        <taxon>Araneoidea</taxon>
        <taxon>Araneidae</taxon>
        <taxon>Araneus</taxon>
    </lineage>
</organism>
<protein>
    <submittedName>
        <fullName evidence="2">Uncharacterized protein</fullName>
    </submittedName>
</protein>
<comment type="caution">
    <text evidence="2">The sequence shown here is derived from an EMBL/GenBank/DDBJ whole genome shotgun (WGS) entry which is preliminary data.</text>
</comment>
<feature type="compositionally biased region" description="Polar residues" evidence="1">
    <location>
        <begin position="8"/>
        <end position="17"/>
    </location>
</feature>
<proteinExistence type="predicted"/>
<feature type="region of interest" description="Disordered" evidence="1">
    <location>
        <begin position="1"/>
        <end position="37"/>
    </location>
</feature>
<reference evidence="2 3" key="1">
    <citation type="journal article" date="2019" name="Sci. Rep.">
        <title>Orb-weaving spider Araneus ventricosus genome elucidates the spidroin gene catalogue.</title>
        <authorList>
            <person name="Kono N."/>
            <person name="Nakamura H."/>
            <person name="Ohtoshi R."/>
            <person name="Moran D.A.P."/>
            <person name="Shinohara A."/>
            <person name="Yoshida Y."/>
            <person name="Fujiwara M."/>
            <person name="Mori M."/>
            <person name="Tomita M."/>
            <person name="Arakawa K."/>
        </authorList>
    </citation>
    <scope>NUCLEOTIDE SEQUENCE [LARGE SCALE GENOMIC DNA]</scope>
</reference>
<evidence type="ECO:0000313" key="3">
    <source>
        <dbReference type="Proteomes" id="UP000499080"/>
    </source>
</evidence>
<evidence type="ECO:0000256" key="1">
    <source>
        <dbReference type="SAM" id="MobiDB-lite"/>
    </source>
</evidence>
<name>A0A4Y2RT85_ARAVE</name>
<dbReference type="EMBL" id="BGPR01018062">
    <property type="protein sequence ID" value="GBN78145.1"/>
    <property type="molecule type" value="Genomic_DNA"/>
</dbReference>